<proteinExistence type="predicted"/>
<dbReference type="RefSeq" id="WP_266342941.1">
    <property type="nucleotide sequence ID" value="NZ_JAPKNH010000002.1"/>
</dbReference>
<evidence type="ECO:0000256" key="1">
    <source>
        <dbReference type="ARBA" id="ARBA00001974"/>
    </source>
</evidence>
<organism evidence="7 8">
    <name type="scientific">Kaistia terrae</name>
    <dbReference type="NCBI Taxonomy" id="537017"/>
    <lineage>
        <taxon>Bacteria</taxon>
        <taxon>Pseudomonadati</taxon>
        <taxon>Pseudomonadota</taxon>
        <taxon>Alphaproteobacteria</taxon>
        <taxon>Hyphomicrobiales</taxon>
        <taxon>Kaistiaceae</taxon>
        <taxon>Kaistia</taxon>
    </lineage>
</organism>
<dbReference type="Gene3D" id="3.30.390.30">
    <property type="match status" value="1"/>
</dbReference>
<evidence type="ECO:0000256" key="2">
    <source>
        <dbReference type="ARBA" id="ARBA00022630"/>
    </source>
</evidence>
<dbReference type="PRINTS" id="PR00411">
    <property type="entry name" value="PNDRDTASEI"/>
</dbReference>
<name>A0ABW0PTR9_9HYPH</name>
<dbReference type="SUPFAM" id="SSF51905">
    <property type="entry name" value="FAD/NAD(P)-binding domain"/>
    <property type="match status" value="2"/>
</dbReference>
<feature type="domain" description="Reductase C-terminal" evidence="6">
    <location>
        <begin position="325"/>
        <end position="412"/>
    </location>
</feature>
<dbReference type="Pfam" id="PF07992">
    <property type="entry name" value="Pyr_redox_2"/>
    <property type="match status" value="1"/>
</dbReference>
<keyword evidence="8" id="KW-1185">Reference proteome</keyword>
<accession>A0ABW0PTR9</accession>
<comment type="cofactor">
    <cofactor evidence="1">
        <name>FAD</name>
        <dbReference type="ChEBI" id="CHEBI:57692"/>
    </cofactor>
</comment>
<dbReference type="EMBL" id="JBHSML010000002">
    <property type="protein sequence ID" value="MFC5514922.1"/>
    <property type="molecule type" value="Genomic_DNA"/>
</dbReference>
<comment type="caution">
    <text evidence="7">The sequence shown here is derived from an EMBL/GenBank/DDBJ whole genome shotgun (WGS) entry which is preliminary data.</text>
</comment>
<dbReference type="InterPro" id="IPR050446">
    <property type="entry name" value="FAD-oxidoreductase/Apoptosis"/>
</dbReference>
<dbReference type="PRINTS" id="PR00368">
    <property type="entry name" value="FADPNR"/>
</dbReference>
<evidence type="ECO:0000313" key="7">
    <source>
        <dbReference type="EMBL" id="MFC5514922.1"/>
    </source>
</evidence>
<keyword evidence="4" id="KW-0560">Oxidoreductase</keyword>
<gene>
    <name evidence="7" type="ORF">ACFPP9_03990</name>
</gene>
<dbReference type="Gene3D" id="3.50.50.60">
    <property type="entry name" value="FAD/NAD(P)-binding domain"/>
    <property type="match status" value="2"/>
</dbReference>
<keyword evidence="2" id="KW-0285">Flavoprotein</keyword>
<feature type="domain" description="FAD/NAD(P)-binding" evidence="5">
    <location>
        <begin position="9"/>
        <end position="306"/>
    </location>
</feature>
<dbReference type="InterPro" id="IPR023753">
    <property type="entry name" value="FAD/NAD-binding_dom"/>
</dbReference>
<evidence type="ECO:0000259" key="5">
    <source>
        <dbReference type="Pfam" id="PF07992"/>
    </source>
</evidence>
<dbReference type="SUPFAM" id="SSF55424">
    <property type="entry name" value="FAD/NAD-linked reductases, dimerisation (C-terminal) domain"/>
    <property type="match status" value="1"/>
</dbReference>
<dbReference type="Pfam" id="PF14759">
    <property type="entry name" value="Reductase_C"/>
    <property type="match status" value="1"/>
</dbReference>
<evidence type="ECO:0000313" key="8">
    <source>
        <dbReference type="Proteomes" id="UP001596150"/>
    </source>
</evidence>
<keyword evidence="3" id="KW-0274">FAD</keyword>
<dbReference type="InterPro" id="IPR016156">
    <property type="entry name" value="FAD/NAD-linked_Rdtase_dimer_sf"/>
</dbReference>
<evidence type="ECO:0000259" key="6">
    <source>
        <dbReference type="Pfam" id="PF14759"/>
    </source>
</evidence>
<reference evidence="8" key="1">
    <citation type="journal article" date="2019" name="Int. J. Syst. Evol. Microbiol.">
        <title>The Global Catalogue of Microorganisms (GCM) 10K type strain sequencing project: providing services to taxonomists for standard genome sequencing and annotation.</title>
        <authorList>
            <consortium name="The Broad Institute Genomics Platform"/>
            <consortium name="The Broad Institute Genome Sequencing Center for Infectious Disease"/>
            <person name="Wu L."/>
            <person name="Ma J."/>
        </authorList>
    </citation>
    <scope>NUCLEOTIDE SEQUENCE [LARGE SCALE GENOMIC DNA]</scope>
    <source>
        <strain evidence="8">KACC 12633</strain>
    </source>
</reference>
<evidence type="ECO:0000256" key="4">
    <source>
        <dbReference type="ARBA" id="ARBA00023002"/>
    </source>
</evidence>
<dbReference type="PANTHER" id="PTHR43557">
    <property type="entry name" value="APOPTOSIS-INDUCING FACTOR 1"/>
    <property type="match status" value="1"/>
</dbReference>
<evidence type="ECO:0000256" key="3">
    <source>
        <dbReference type="ARBA" id="ARBA00022827"/>
    </source>
</evidence>
<protein>
    <submittedName>
        <fullName evidence="7">NAD(P)/FAD-dependent oxidoreductase</fullName>
    </submittedName>
</protein>
<dbReference type="Proteomes" id="UP001596150">
    <property type="component" value="Unassembled WGS sequence"/>
</dbReference>
<dbReference type="PANTHER" id="PTHR43557:SF2">
    <property type="entry name" value="RIESKE DOMAIN-CONTAINING PROTEIN-RELATED"/>
    <property type="match status" value="1"/>
</dbReference>
<dbReference type="InterPro" id="IPR028202">
    <property type="entry name" value="Reductase_C"/>
</dbReference>
<dbReference type="InterPro" id="IPR036188">
    <property type="entry name" value="FAD/NAD-bd_sf"/>
</dbReference>
<sequence>MAGGAKPEFIVIGAGEAGARAAMALRENGFAGKVTILGDEAHRPYERPPLSKAALTDADEPQAAFILTPDRLDEHGIAHRANAPVTTIDRAAHEVHLETGERLRYDRLLIATGARARKLALPGATPESVHYLRTFEEARALRSRLTPGSHIAIIGGGFIGLELAASARARGAEVTLIELAPRLLARAVPAAIAGVIAARHEAAGVRLLLGTGIERIEAVGERHAIVLSTGERIVCDGIFAGIGAVAETALAERAGLAIENGIAVDERLATTDPDIFAAGDCCSFPHALYGGRRLRLEAWRNAQDQGNAAAKAMLGGSDAYDAVPWFWSDQYDLTLQIAGLADEGSETVTRDLGDGARLDFHLAADGRLVAASAVGPNGKIAREVRLAEMLIAKRAMPDKAALADVSVKLKGLLAG</sequence>